<dbReference type="PANTHER" id="PTHR40079">
    <property type="entry name" value="MANNAN ENDO-1,4-BETA-MANNOSIDASE E-RELATED"/>
    <property type="match status" value="1"/>
</dbReference>
<feature type="region of interest" description="Disordered" evidence="5">
    <location>
        <begin position="30"/>
        <end position="56"/>
    </location>
</feature>
<evidence type="ECO:0000256" key="4">
    <source>
        <dbReference type="PROSITE-ProRule" id="PRU01100"/>
    </source>
</evidence>
<keyword evidence="3" id="KW-0326">Glycosidase</keyword>
<dbReference type="InterPro" id="IPR022790">
    <property type="entry name" value="GH26_dom"/>
</dbReference>
<organism evidence="8 9">
    <name type="scientific">Candidatus Staskawiczbacteria bacterium RIFCSPHIGHO2_02_FULL_34_9</name>
    <dbReference type="NCBI Taxonomy" id="1802206"/>
    <lineage>
        <taxon>Bacteria</taxon>
        <taxon>Candidatus Staskawicziibacteriota</taxon>
    </lineage>
</organism>
<dbReference type="STRING" id="1802206.A3D35_01230"/>
<comment type="caution">
    <text evidence="4">Lacks conserved residue(s) required for the propagation of feature annotation.</text>
</comment>
<gene>
    <name evidence="8" type="ORF">A3D35_01230</name>
</gene>
<dbReference type="AlphaFoldDB" id="A0A1G2I3I9"/>
<dbReference type="InterPro" id="IPR017853">
    <property type="entry name" value="GH"/>
</dbReference>
<sequence length="327" mass="37719">METKKQYIIFFGAMVILSISLIYATIQNNSNSSKLSNSQPTEDNKNTIVEGQPENKPEDKVITSIVWGAYTGNTIDSIKEFEEVIGKKPSLYAIFINFKEPFPYQTANYLKYNNQTILIYLEQSGVTVDDIIAGKHDSYINELASDIKNYEGQVMLAPLHEMNGNWDPWGGTVGKNTPSKLIAEWRHLRDVFDKNEVKNVKWVFNVNNESVPDKPENDISAYYPGDNYVDIVGVDGFNFSNKWQSYDEMFSKSIEKLSVYNKPIYILSFASAEGPKKADWMKDSFSKIYSDQRIKGWIWFNEKKEENWLVWSSQDSLKVFKEQVLNY</sequence>
<keyword evidence="6" id="KW-0812">Transmembrane</keyword>
<dbReference type="SUPFAM" id="SSF51445">
    <property type="entry name" value="(Trans)glycosidases"/>
    <property type="match status" value="1"/>
</dbReference>
<evidence type="ECO:0000256" key="1">
    <source>
        <dbReference type="ARBA" id="ARBA00007754"/>
    </source>
</evidence>
<evidence type="ECO:0000313" key="8">
    <source>
        <dbReference type="EMBL" id="OGZ68628.1"/>
    </source>
</evidence>
<evidence type="ECO:0000256" key="2">
    <source>
        <dbReference type="ARBA" id="ARBA00022801"/>
    </source>
</evidence>
<keyword evidence="2" id="KW-0378">Hydrolase</keyword>
<dbReference type="InterPro" id="IPR000805">
    <property type="entry name" value="Glyco_hydro_26"/>
</dbReference>
<evidence type="ECO:0000313" key="9">
    <source>
        <dbReference type="Proteomes" id="UP000176421"/>
    </source>
</evidence>
<reference evidence="8 9" key="1">
    <citation type="journal article" date="2016" name="Nat. Commun.">
        <title>Thousands of microbial genomes shed light on interconnected biogeochemical processes in an aquifer system.</title>
        <authorList>
            <person name="Anantharaman K."/>
            <person name="Brown C.T."/>
            <person name="Hug L.A."/>
            <person name="Sharon I."/>
            <person name="Castelle C.J."/>
            <person name="Probst A.J."/>
            <person name="Thomas B.C."/>
            <person name="Singh A."/>
            <person name="Wilkins M.J."/>
            <person name="Karaoz U."/>
            <person name="Brodie E.L."/>
            <person name="Williams K.H."/>
            <person name="Hubbard S.S."/>
            <person name="Banfield J.F."/>
        </authorList>
    </citation>
    <scope>NUCLEOTIDE SEQUENCE [LARGE SCALE GENOMIC DNA]</scope>
</reference>
<keyword evidence="6" id="KW-0472">Membrane</keyword>
<keyword evidence="6" id="KW-1133">Transmembrane helix</keyword>
<comment type="caution">
    <text evidence="8">The sequence shown here is derived from an EMBL/GenBank/DDBJ whole genome shotgun (WGS) entry which is preliminary data.</text>
</comment>
<feature type="transmembrane region" description="Helical" evidence="6">
    <location>
        <begin position="7"/>
        <end position="26"/>
    </location>
</feature>
<evidence type="ECO:0000256" key="6">
    <source>
        <dbReference type="SAM" id="Phobius"/>
    </source>
</evidence>
<name>A0A1G2I3I9_9BACT</name>
<dbReference type="PROSITE" id="PS51764">
    <property type="entry name" value="GH26"/>
    <property type="match status" value="1"/>
</dbReference>
<dbReference type="EMBL" id="MHOS01000019">
    <property type="protein sequence ID" value="OGZ68628.1"/>
    <property type="molecule type" value="Genomic_DNA"/>
</dbReference>
<dbReference type="GO" id="GO:0016985">
    <property type="term" value="F:mannan endo-1,4-beta-mannosidase activity"/>
    <property type="evidence" value="ECO:0007669"/>
    <property type="project" value="InterPro"/>
</dbReference>
<evidence type="ECO:0000256" key="5">
    <source>
        <dbReference type="SAM" id="MobiDB-lite"/>
    </source>
</evidence>
<dbReference type="Gene3D" id="3.20.20.80">
    <property type="entry name" value="Glycosidases"/>
    <property type="match status" value="1"/>
</dbReference>
<dbReference type="Pfam" id="PF02156">
    <property type="entry name" value="Glyco_hydro_26"/>
    <property type="match status" value="1"/>
</dbReference>
<protein>
    <recommendedName>
        <fullName evidence="7">GH26 domain-containing protein</fullName>
    </recommendedName>
</protein>
<comment type="similarity">
    <text evidence="1 4">Belongs to the glycosyl hydrolase 26 family.</text>
</comment>
<dbReference type="PANTHER" id="PTHR40079:SF4">
    <property type="entry name" value="GH26 DOMAIN-CONTAINING PROTEIN-RELATED"/>
    <property type="match status" value="1"/>
</dbReference>
<dbReference type="Proteomes" id="UP000176421">
    <property type="component" value="Unassembled WGS sequence"/>
</dbReference>
<accession>A0A1G2I3I9</accession>
<evidence type="ECO:0000259" key="7">
    <source>
        <dbReference type="PROSITE" id="PS51764"/>
    </source>
</evidence>
<proteinExistence type="inferred from homology"/>
<dbReference type="GO" id="GO:0006080">
    <property type="term" value="P:substituted mannan metabolic process"/>
    <property type="evidence" value="ECO:0007669"/>
    <property type="project" value="InterPro"/>
</dbReference>
<feature type="domain" description="GH26" evidence="7">
    <location>
        <begin position="39"/>
        <end position="323"/>
    </location>
</feature>
<evidence type="ECO:0000256" key="3">
    <source>
        <dbReference type="ARBA" id="ARBA00023295"/>
    </source>
</evidence>
<dbReference type="PRINTS" id="PR00739">
    <property type="entry name" value="GLHYDRLASE26"/>
</dbReference>